<dbReference type="Proteomes" id="UP000256805">
    <property type="component" value="Unassembled WGS sequence"/>
</dbReference>
<evidence type="ECO:0000256" key="1">
    <source>
        <dbReference type="SAM" id="MobiDB-lite"/>
    </source>
</evidence>
<dbReference type="EMBL" id="OVTA01000032">
    <property type="protein sequence ID" value="SPR99554.1"/>
    <property type="molecule type" value="Genomic_DNA"/>
</dbReference>
<evidence type="ECO:0000313" key="3">
    <source>
        <dbReference type="Proteomes" id="UP000256805"/>
    </source>
</evidence>
<accession>A0A375J2Z5</accession>
<organism evidence="2 3">
    <name type="scientific">Cupriavidus taiwanensis</name>
    <dbReference type="NCBI Taxonomy" id="164546"/>
    <lineage>
        <taxon>Bacteria</taxon>
        <taxon>Pseudomonadati</taxon>
        <taxon>Pseudomonadota</taxon>
        <taxon>Betaproteobacteria</taxon>
        <taxon>Burkholderiales</taxon>
        <taxon>Burkholderiaceae</taxon>
        <taxon>Cupriavidus</taxon>
    </lineage>
</organism>
<reference evidence="2 3" key="1">
    <citation type="submission" date="2018-01" db="EMBL/GenBank/DDBJ databases">
        <authorList>
            <person name="Gaut B.S."/>
            <person name="Morton B.R."/>
            <person name="Clegg M.T."/>
            <person name="Duvall M.R."/>
        </authorList>
    </citation>
    <scope>NUCLEOTIDE SEQUENCE [LARGE SCALE GENOMIC DNA]</scope>
    <source>
        <strain evidence="2">Cupriavidus taiwanensis cmp 52</strain>
    </source>
</reference>
<feature type="region of interest" description="Disordered" evidence="1">
    <location>
        <begin position="1"/>
        <end position="29"/>
    </location>
</feature>
<name>A0A375J2Z5_9BURK</name>
<feature type="region of interest" description="Disordered" evidence="1">
    <location>
        <begin position="57"/>
        <end position="86"/>
    </location>
</feature>
<proteinExistence type="predicted"/>
<sequence length="154" mass="16626">MPASTCPPTKKPSEKFMYAAATPPSGPSTSMPAAPSIRWYCQLPGNGSQAARGAASVGRVGMARRSERNSVPVAKHRRRAAPRWPGSFALPQGRRCPTGVYTSFVRNHMADIVAPTTTYASPCPSCQTSKHLTCRCRLHHRPIRPVPGRSASRC</sequence>
<evidence type="ECO:0000313" key="2">
    <source>
        <dbReference type="EMBL" id="SPR99554.1"/>
    </source>
</evidence>
<dbReference type="AlphaFoldDB" id="A0A375J2Z5"/>
<protein>
    <submittedName>
        <fullName evidence="2">Uncharacterized protein</fullName>
    </submittedName>
</protein>
<gene>
    <name evidence="2" type="ORF">CBM2634_B10004</name>
</gene>